<gene>
    <name evidence="2" type="ORF">MFLAVUS_010128</name>
</gene>
<feature type="compositionally biased region" description="Polar residues" evidence="1">
    <location>
        <begin position="176"/>
        <end position="193"/>
    </location>
</feature>
<organism evidence="2 3">
    <name type="scientific">Mucor flavus</name>
    <dbReference type="NCBI Taxonomy" id="439312"/>
    <lineage>
        <taxon>Eukaryota</taxon>
        <taxon>Fungi</taxon>
        <taxon>Fungi incertae sedis</taxon>
        <taxon>Mucoromycota</taxon>
        <taxon>Mucoromycotina</taxon>
        <taxon>Mucoromycetes</taxon>
        <taxon>Mucorales</taxon>
        <taxon>Mucorineae</taxon>
        <taxon>Mucoraceae</taxon>
        <taxon>Mucor</taxon>
    </lineage>
</organism>
<sequence length="437" mass="49292">MDISTDSDKKSRLLVSTLIKVTEQFLQSTKELKRDIGSDANTRQQQLRSVMEHYDRLNLMMKVLKIAYPLQINTPNENNVVDTAMKNVTATVSNTLSKMNEIPFKPELTHHNVVVSRPDPQSSSPPPYPPSLHAKPKTKYITSHTESTKPPAAAHIHVSRSVEPPLGEVSRAPPVKQNSPQIKKPESISSSRANPKERTAKPNIISSSVFLDQFEKTAHEFATQHNIAMEQIWESLLVHALPKDKLAWAEKTILYKNLDWKTARGHYLNAYPDVVPSKKVIGPVMPALVKTTSALAGSTQSSCVPTTITNANAQTRERQSRYAEYLLSIEMKEYDSITEYNSKFYRYASIACMNLTDVSLFRRYVSSLLPKYRLPVERVIQQNSPQNLKETMHLACGVILPLEKARKSNGEACWNHPLLMKRNGLEENTSSQKRFCA</sequence>
<evidence type="ECO:0000313" key="3">
    <source>
        <dbReference type="Proteomes" id="UP001473302"/>
    </source>
</evidence>
<reference evidence="2 3" key="1">
    <citation type="submission" date="2024-04" db="EMBL/GenBank/DDBJ databases">
        <title>genome sequences of Mucor flavus KT1a and Helicostylum pulchrum KT1b strains isolated from the surface of a dry-aged beef.</title>
        <authorList>
            <person name="Toyotome T."/>
            <person name="Hosono M."/>
            <person name="Torimaru M."/>
            <person name="Fukuda K."/>
            <person name="Mikami N."/>
        </authorList>
    </citation>
    <scope>NUCLEOTIDE SEQUENCE [LARGE SCALE GENOMIC DNA]</scope>
    <source>
        <strain evidence="2 3">KT1a</strain>
    </source>
</reference>
<proteinExistence type="predicted"/>
<evidence type="ECO:0000256" key="1">
    <source>
        <dbReference type="SAM" id="MobiDB-lite"/>
    </source>
</evidence>
<accession>A0ABP9ZBU3</accession>
<keyword evidence="3" id="KW-1185">Reference proteome</keyword>
<evidence type="ECO:0000313" key="2">
    <source>
        <dbReference type="EMBL" id="GAA5816598.1"/>
    </source>
</evidence>
<feature type="region of interest" description="Disordered" evidence="1">
    <location>
        <begin position="114"/>
        <end position="201"/>
    </location>
</feature>
<comment type="caution">
    <text evidence="2">The sequence shown here is derived from an EMBL/GenBank/DDBJ whole genome shotgun (WGS) entry which is preliminary data.</text>
</comment>
<name>A0ABP9ZBU3_9FUNG</name>
<protein>
    <submittedName>
        <fullName evidence="2">Uncharacterized protein</fullName>
    </submittedName>
</protein>
<dbReference type="EMBL" id="BAABUK010000033">
    <property type="protein sequence ID" value="GAA5816598.1"/>
    <property type="molecule type" value="Genomic_DNA"/>
</dbReference>
<dbReference type="Proteomes" id="UP001473302">
    <property type="component" value="Unassembled WGS sequence"/>
</dbReference>